<dbReference type="OrthoDB" id="3565211at2759"/>
<protein>
    <recommendedName>
        <fullName evidence="1">Bacteriophage T5 Orf172 DNA-binding domain-containing protein</fullName>
    </recommendedName>
</protein>
<evidence type="ECO:0000259" key="1">
    <source>
        <dbReference type="SMART" id="SM00974"/>
    </source>
</evidence>
<dbReference type="EMBL" id="KZ613955">
    <property type="protein sequence ID" value="PMD33980.1"/>
    <property type="molecule type" value="Genomic_DNA"/>
</dbReference>
<organism evidence="2 3">
    <name type="scientific">Hyaloscypha variabilis (strain UAMH 11265 / GT02V1 / F)</name>
    <name type="common">Meliniomyces variabilis</name>
    <dbReference type="NCBI Taxonomy" id="1149755"/>
    <lineage>
        <taxon>Eukaryota</taxon>
        <taxon>Fungi</taxon>
        <taxon>Dikarya</taxon>
        <taxon>Ascomycota</taxon>
        <taxon>Pezizomycotina</taxon>
        <taxon>Leotiomycetes</taxon>
        <taxon>Helotiales</taxon>
        <taxon>Hyaloscyphaceae</taxon>
        <taxon>Hyaloscypha</taxon>
        <taxon>Hyaloscypha variabilis</taxon>
    </lineage>
</organism>
<evidence type="ECO:0000313" key="3">
    <source>
        <dbReference type="Proteomes" id="UP000235786"/>
    </source>
</evidence>
<proteinExistence type="predicted"/>
<name>A0A2J6R629_HYAVF</name>
<sequence>TNPSSKTSKTPTVEDEGYIYIFRSKPDAFPGRRYVKIGKTKQPIEKRRTQWTGKCHFEFIHVKDSNDKRFLHYHAVERIIHTELYNERRKYKCNNCTHFHQLEVGQASVQSTPTEHGEWFEISEERALQVVNKWREWVIKNEPYRHDGTLRAAWLWKCSLGSFWMNGTEEDWVLWREFNSSQSFKCILHYFRKWLGDISPLVMDLLMMRGAIFGLALVWYFWAWGFNFWTWVVLLTAVSVLVY</sequence>
<dbReference type="InterPro" id="IPR053006">
    <property type="entry name" value="Meiosis_regulatory"/>
</dbReference>
<dbReference type="Pfam" id="PF10544">
    <property type="entry name" value="T5orf172"/>
    <property type="match status" value="1"/>
</dbReference>
<dbReference type="Proteomes" id="UP000235786">
    <property type="component" value="Unassembled WGS sequence"/>
</dbReference>
<evidence type="ECO:0000313" key="2">
    <source>
        <dbReference type="EMBL" id="PMD33980.1"/>
    </source>
</evidence>
<dbReference type="SMART" id="SM00974">
    <property type="entry name" value="T5orf172"/>
    <property type="match status" value="1"/>
</dbReference>
<accession>A0A2J6R629</accession>
<feature type="domain" description="Bacteriophage T5 Orf172 DNA-binding" evidence="1">
    <location>
        <begin position="29"/>
        <end position="134"/>
    </location>
</feature>
<feature type="non-terminal residue" evidence="2">
    <location>
        <position position="1"/>
    </location>
</feature>
<keyword evidence="3" id="KW-1185">Reference proteome</keyword>
<feature type="non-terminal residue" evidence="2">
    <location>
        <position position="243"/>
    </location>
</feature>
<dbReference type="STRING" id="1149755.A0A2J6R629"/>
<dbReference type="PANTHER" id="PTHR28094:SF1">
    <property type="entry name" value="MEIOTICALLY UP-REGULATED GENE 113 PROTEIN"/>
    <property type="match status" value="1"/>
</dbReference>
<dbReference type="PANTHER" id="PTHR28094">
    <property type="entry name" value="MEIOTICALLY UP-REGULATED GENE 113 PROTEIN"/>
    <property type="match status" value="1"/>
</dbReference>
<reference evidence="2 3" key="1">
    <citation type="submission" date="2016-04" db="EMBL/GenBank/DDBJ databases">
        <title>A degradative enzymes factory behind the ericoid mycorrhizal symbiosis.</title>
        <authorList>
            <consortium name="DOE Joint Genome Institute"/>
            <person name="Martino E."/>
            <person name="Morin E."/>
            <person name="Grelet G."/>
            <person name="Kuo A."/>
            <person name="Kohler A."/>
            <person name="Daghino S."/>
            <person name="Barry K."/>
            <person name="Choi C."/>
            <person name="Cichocki N."/>
            <person name="Clum A."/>
            <person name="Copeland A."/>
            <person name="Hainaut M."/>
            <person name="Haridas S."/>
            <person name="Labutti K."/>
            <person name="Lindquist E."/>
            <person name="Lipzen A."/>
            <person name="Khouja H.-R."/>
            <person name="Murat C."/>
            <person name="Ohm R."/>
            <person name="Olson A."/>
            <person name="Spatafora J."/>
            <person name="Veneault-Fourrey C."/>
            <person name="Henrissat B."/>
            <person name="Grigoriev I."/>
            <person name="Martin F."/>
            <person name="Perotto S."/>
        </authorList>
    </citation>
    <scope>NUCLEOTIDE SEQUENCE [LARGE SCALE GENOMIC DNA]</scope>
    <source>
        <strain evidence="2 3">F</strain>
    </source>
</reference>
<gene>
    <name evidence="2" type="ORF">L207DRAFT_376976</name>
</gene>
<dbReference type="InterPro" id="IPR018306">
    <property type="entry name" value="Phage_T5_Orf172_DNA-bd"/>
</dbReference>
<dbReference type="AlphaFoldDB" id="A0A2J6R629"/>